<name>R7QS82_CHOCR</name>
<keyword evidence="2" id="KW-1185">Reference proteome</keyword>
<dbReference type="GeneID" id="17318276"/>
<dbReference type="RefSeq" id="XP_005710539.1">
    <property type="nucleotide sequence ID" value="XM_005710482.1"/>
</dbReference>
<organism evidence="1 2">
    <name type="scientific">Chondrus crispus</name>
    <name type="common">Carrageen Irish moss</name>
    <name type="synonym">Polymorpha crispa</name>
    <dbReference type="NCBI Taxonomy" id="2769"/>
    <lineage>
        <taxon>Eukaryota</taxon>
        <taxon>Rhodophyta</taxon>
        <taxon>Florideophyceae</taxon>
        <taxon>Rhodymeniophycidae</taxon>
        <taxon>Gigartinales</taxon>
        <taxon>Gigartinaceae</taxon>
        <taxon>Chondrus</taxon>
    </lineage>
</organism>
<sequence length="44" mass="4971">MQAQLTRPTPGIIRDNLRFALVAEAHIISSSECKYDTKQLCHTI</sequence>
<accession>R7QS82</accession>
<dbReference type="KEGG" id="ccp:CHC_T00007082001"/>
<evidence type="ECO:0000313" key="2">
    <source>
        <dbReference type="Proteomes" id="UP000012073"/>
    </source>
</evidence>
<dbReference type="Proteomes" id="UP000012073">
    <property type="component" value="Unassembled WGS sequence"/>
</dbReference>
<protein>
    <submittedName>
        <fullName evidence="1">Uncharacterized protein</fullName>
    </submittedName>
</protein>
<proteinExistence type="predicted"/>
<evidence type="ECO:0000313" key="1">
    <source>
        <dbReference type="EMBL" id="CDF40245.1"/>
    </source>
</evidence>
<dbReference type="Gramene" id="CDF40245">
    <property type="protein sequence ID" value="CDF40245"/>
    <property type="gene ID" value="CHC_T00007082001"/>
</dbReference>
<dbReference type="AlphaFoldDB" id="R7QS82"/>
<reference evidence="2" key="1">
    <citation type="journal article" date="2013" name="Proc. Natl. Acad. Sci. U.S.A.">
        <title>Genome structure and metabolic features in the red seaweed Chondrus crispus shed light on evolution of the Archaeplastida.</title>
        <authorList>
            <person name="Collen J."/>
            <person name="Porcel B."/>
            <person name="Carre W."/>
            <person name="Ball S.G."/>
            <person name="Chaparro C."/>
            <person name="Tonon T."/>
            <person name="Barbeyron T."/>
            <person name="Michel G."/>
            <person name="Noel B."/>
            <person name="Valentin K."/>
            <person name="Elias M."/>
            <person name="Artiguenave F."/>
            <person name="Arun A."/>
            <person name="Aury J.M."/>
            <person name="Barbosa-Neto J.F."/>
            <person name="Bothwell J.H."/>
            <person name="Bouget F.Y."/>
            <person name="Brillet L."/>
            <person name="Cabello-Hurtado F."/>
            <person name="Capella-Gutierrez S."/>
            <person name="Charrier B."/>
            <person name="Cladiere L."/>
            <person name="Cock J.M."/>
            <person name="Coelho S.M."/>
            <person name="Colleoni C."/>
            <person name="Czjzek M."/>
            <person name="Da Silva C."/>
            <person name="Delage L."/>
            <person name="Denoeud F."/>
            <person name="Deschamps P."/>
            <person name="Dittami S.M."/>
            <person name="Gabaldon T."/>
            <person name="Gachon C.M."/>
            <person name="Groisillier A."/>
            <person name="Herve C."/>
            <person name="Jabbari K."/>
            <person name="Katinka M."/>
            <person name="Kloareg B."/>
            <person name="Kowalczyk N."/>
            <person name="Labadie K."/>
            <person name="Leblanc C."/>
            <person name="Lopez P.J."/>
            <person name="McLachlan D.H."/>
            <person name="Meslet-Cladiere L."/>
            <person name="Moustafa A."/>
            <person name="Nehr Z."/>
            <person name="Nyvall Collen P."/>
            <person name="Panaud O."/>
            <person name="Partensky F."/>
            <person name="Poulain J."/>
            <person name="Rensing S.A."/>
            <person name="Rousvoal S."/>
            <person name="Samson G."/>
            <person name="Symeonidi A."/>
            <person name="Weissenbach J."/>
            <person name="Zambounis A."/>
            <person name="Wincker P."/>
            <person name="Boyen C."/>
        </authorList>
    </citation>
    <scope>NUCLEOTIDE SEQUENCE [LARGE SCALE GENOMIC DNA]</scope>
    <source>
        <strain evidence="2">cv. Stackhouse</strain>
    </source>
</reference>
<dbReference type="EMBL" id="HG002147">
    <property type="protein sequence ID" value="CDF40245.1"/>
    <property type="molecule type" value="Genomic_DNA"/>
</dbReference>
<gene>
    <name evidence="1" type="ORF">CHC_T00007082001</name>
</gene>